<feature type="region of interest" description="Disordered" evidence="10">
    <location>
        <begin position="209"/>
        <end position="228"/>
    </location>
</feature>
<evidence type="ECO:0000256" key="2">
    <source>
        <dbReference type="ARBA" id="ARBA00005716"/>
    </source>
</evidence>
<dbReference type="Gene3D" id="1.20.58.1710">
    <property type="match status" value="1"/>
</dbReference>
<dbReference type="Pfam" id="PF10232">
    <property type="entry name" value="Med8"/>
    <property type="match status" value="1"/>
</dbReference>
<keyword evidence="6 9" id="KW-0804">Transcription</keyword>
<organism evidence="11 12">
    <name type="scientific">Hymenoscyphus albidus</name>
    <dbReference type="NCBI Taxonomy" id="595503"/>
    <lineage>
        <taxon>Eukaryota</taxon>
        <taxon>Fungi</taxon>
        <taxon>Dikarya</taxon>
        <taxon>Ascomycota</taxon>
        <taxon>Pezizomycotina</taxon>
        <taxon>Leotiomycetes</taxon>
        <taxon>Helotiales</taxon>
        <taxon>Helotiaceae</taxon>
        <taxon>Hymenoscyphus</taxon>
    </lineage>
</organism>
<evidence type="ECO:0000256" key="6">
    <source>
        <dbReference type="ARBA" id="ARBA00023163"/>
    </source>
</evidence>
<dbReference type="GO" id="GO:0006357">
    <property type="term" value="P:regulation of transcription by RNA polymerase II"/>
    <property type="evidence" value="ECO:0007669"/>
    <property type="project" value="InterPro"/>
</dbReference>
<evidence type="ECO:0000313" key="12">
    <source>
        <dbReference type="Proteomes" id="UP000701801"/>
    </source>
</evidence>
<feature type="region of interest" description="Disordered" evidence="10">
    <location>
        <begin position="164"/>
        <end position="204"/>
    </location>
</feature>
<evidence type="ECO:0000256" key="4">
    <source>
        <dbReference type="ARBA" id="ARBA00023015"/>
    </source>
</evidence>
<keyword evidence="12" id="KW-1185">Reference proteome</keyword>
<dbReference type="Gene3D" id="6.10.250.2610">
    <property type="match status" value="1"/>
</dbReference>
<gene>
    <name evidence="9" type="primary">MED8</name>
    <name evidence="11" type="ORF">HYALB_00012974</name>
</gene>
<proteinExistence type="inferred from homology"/>
<comment type="caution">
    <text evidence="11">The sequence shown here is derived from an EMBL/GenBank/DDBJ whole genome shotgun (WGS) entry which is preliminary data.</text>
</comment>
<dbReference type="PANTHER" id="PTHR13074:SF9">
    <property type="entry name" value="MEDIATOR OF RNA POLYMERASE II TRANSCRIPTION SUBUNIT 8"/>
    <property type="match status" value="1"/>
</dbReference>
<accession>A0A9N9LVI1</accession>
<feature type="compositionally biased region" description="Acidic residues" evidence="10">
    <location>
        <begin position="175"/>
        <end position="191"/>
    </location>
</feature>
<dbReference type="EMBL" id="CAJVRM010000497">
    <property type="protein sequence ID" value="CAG8981623.1"/>
    <property type="molecule type" value="Genomic_DNA"/>
</dbReference>
<dbReference type="GO" id="GO:0070847">
    <property type="term" value="C:core mediator complex"/>
    <property type="evidence" value="ECO:0007669"/>
    <property type="project" value="TreeGrafter"/>
</dbReference>
<keyword evidence="5 9" id="KW-0010">Activator</keyword>
<sequence>MDTTALSSEDLKALDSVRTQLYNLTRSIQTLNRGIRSTHPLPPWPSIHTSTQMLVQATHDLITNLSNHAEIFNKVVVYPSTNYPGRTQEDILGQLLRKKLEPPVEKLVEEGLSMGANKYHDEGVCERSRTWLLERIGEYIQTEMEDNFTADERARGLDTVNTGLRRKLDPRRPSDDDDDDEDEESDDEDDEKMEHVQVQLSVTSVNVTTDGPVEFGMGQVATNPTGTVRTEEDILRFATSGATVRPAGPPIRK</sequence>
<evidence type="ECO:0000256" key="5">
    <source>
        <dbReference type="ARBA" id="ARBA00023159"/>
    </source>
</evidence>
<comment type="similarity">
    <text evidence="2 9">Belongs to the Mediator complex subunit 8 family.</text>
</comment>
<evidence type="ECO:0000256" key="7">
    <source>
        <dbReference type="ARBA" id="ARBA00023242"/>
    </source>
</evidence>
<evidence type="ECO:0000256" key="3">
    <source>
        <dbReference type="ARBA" id="ARBA00020637"/>
    </source>
</evidence>
<dbReference type="PANTHER" id="PTHR13074">
    <property type="entry name" value="MEDIATOR OF RNA POLYMERASE II TRANSCRIPTION SUBUNIT 8"/>
    <property type="match status" value="1"/>
</dbReference>
<name>A0A9N9LVI1_9HELO</name>
<dbReference type="GO" id="GO:0016592">
    <property type="term" value="C:mediator complex"/>
    <property type="evidence" value="ECO:0007669"/>
    <property type="project" value="InterPro"/>
</dbReference>
<dbReference type="GO" id="GO:0000978">
    <property type="term" value="F:RNA polymerase II cis-regulatory region sequence-specific DNA binding"/>
    <property type="evidence" value="ECO:0007669"/>
    <property type="project" value="TreeGrafter"/>
</dbReference>
<dbReference type="AlphaFoldDB" id="A0A9N9LVI1"/>
<evidence type="ECO:0000256" key="8">
    <source>
        <dbReference type="ARBA" id="ARBA00031261"/>
    </source>
</evidence>
<comment type="subcellular location">
    <subcellularLocation>
        <location evidence="1 9">Nucleus</location>
    </subcellularLocation>
</comment>
<reference evidence="11" key="1">
    <citation type="submission" date="2021-07" db="EMBL/GenBank/DDBJ databases">
        <authorList>
            <person name="Durling M."/>
        </authorList>
    </citation>
    <scope>NUCLEOTIDE SEQUENCE</scope>
</reference>
<comment type="subunit">
    <text evidence="9">Component of the Mediator complex.</text>
</comment>
<protein>
    <recommendedName>
        <fullName evidence="3 9">Mediator of RNA polymerase II transcription subunit 8</fullName>
    </recommendedName>
    <alternativeName>
        <fullName evidence="8 9">Mediator complex subunit 8</fullName>
    </alternativeName>
</protein>
<evidence type="ECO:0000313" key="11">
    <source>
        <dbReference type="EMBL" id="CAG8981623.1"/>
    </source>
</evidence>
<evidence type="ECO:0000256" key="1">
    <source>
        <dbReference type="ARBA" id="ARBA00004123"/>
    </source>
</evidence>
<evidence type="ECO:0000256" key="10">
    <source>
        <dbReference type="SAM" id="MobiDB-lite"/>
    </source>
</evidence>
<keyword evidence="7 9" id="KW-0539">Nucleus</keyword>
<dbReference type="InterPro" id="IPR019364">
    <property type="entry name" value="Mediatior_Med8_fun/met"/>
</dbReference>
<dbReference type="OrthoDB" id="5329317at2759"/>
<keyword evidence="4 9" id="KW-0805">Transcription regulation</keyword>
<dbReference type="GO" id="GO:0003712">
    <property type="term" value="F:transcription coregulator activity"/>
    <property type="evidence" value="ECO:0007669"/>
    <property type="project" value="InterPro"/>
</dbReference>
<dbReference type="Proteomes" id="UP000701801">
    <property type="component" value="Unassembled WGS sequence"/>
</dbReference>
<comment type="function">
    <text evidence="9">Component of the Mediator complex, a coactivator involved in the regulated transcription of nearly all RNA polymerase II-dependent genes. Mediator functions as a bridge to convey information from gene-specific regulatory proteins to the basal RNA polymerase II transcription machinery. Mediator is recruited to promoters by direct interactions with regulatory proteins and serves as a scaffold for the assembly of a functional preinitiation complex with RNA polymerase II and the general transcription factors.</text>
</comment>
<evidence type="ECO:0000256" key="9">
    <source>
        <dbReference type="RuleBase" id="RU364144"/>
    </source>
</evidence>